<reference evidence="10" key="1">
    <citation type="submission" date="2016-11" db="EMBL/GenBank/DDBJ databases">
        <authorList>
            <person name="Varghese N."/>
            <person name="Submissions S."/>
        </authorList>
    </citation>
    <scope>NUCLEOTIDE SEQUENCE [LARGE SCALE GENOMIC DNA]</scope>
    <source>
        <strain evidence="10">DSM 18569</strain>
    </source>
</reference>
<dbReference type="EC" id="2.7.7.108" evidence="5"/>
<comment type="catalytic activity">
    <reaction evidence="7">
        <text>L-tyrosyl-[protein] + ATP = O-(5'-adenylyl)-L-tyrosyl-[protein] + diphosphate</text>
        <dbReference type="Rhea" id="RHEA:54288"/>
        <dbReference type="Rhea" id="RHEA-COMP:10136"/>
        <dbReference type="Rhea" id="RHEA-COMP:13846"/>
        <dbReference type="ChEBI" id="CHEBI:30616"/>
        <dbReference type="ChEBI" id="CHEBI:33019"/>
        <dbReference type="ChEBI" id="CHEBI:46858"/>
        <dbReference type="ChEBI" id="CHEBI:83624"/>
        <dbReference type="EC" id="2.7.7.108"/>
    </reaction>
</comment>
<evidence type="ECO:0000256" key="4">
    <source>
        <dbReference type="ARBA" id="ARBA00022840"/>
    </source>
</evidence>
<comment type="catalytic activity">
    <reaction evidence="6">
        <text>L-threonyl-[protein] + ATP = 3-O-(5'-adenylyl)-L-threonyl-[protein] + diphosphate</text>
        <dbReference type="Rhea" id="RHEA:54292"/>
        <dbReference type="Rhea" id="RHEA-COMP:11060"/>
        <dbReference type="Rhea" id="RHEA-COMP:13847"/>
        <dbReference type="ChEBI" id="CHEBI:30013"/>
        <dbReference type="ChEBI" id="CHEBI:30616"/>
        <dbReference type="ChEBI" id="CHEBI:33019"/>
        <dbReference type="ChEBI" id="CHEBI:138113"/>
        <dbReference type="EC" id="2.7.7.108"/>
    </reaction>
</comment>
<dbReference type="AlphaFoldDB" id="A0A1M6ZRS3"/>
<dbReference type="Pfam" id="PF02661">
    <property type="entry name" value="Fic"/>
    <property type="match status" value="1"/>
</dbReference>
<dbReference type="GO" id="GO:0005524">
    <property type="term" value="F:ATP binding"/>
    <property type="evidence" value="ECO:0007669"/>
    <property type="project" value="UniProtKB-KW"/>
</dbReference>
<organism evidence="9 10">
    <name type="scientific">Hymenobacter psychrotolerans DSM 18569</name>
    <dbReference type="NCBI Taxonomy" id="1121959"/>
    <lineage>
        <taxon>Bacteria</taxon>
        <taxon>Pseudomonadati</taxon>
        <taxon>Bacteroidota</taxon>
        <taxon>Cytophagia</taxon>
        <taxon>Cytophagales</taxon>
        <taxon>Hymenobacteraceae</taxon>
        <taxon>Hymenobacter</taxon>
    </lineage>
</organism>
<keyword evidence="2" id="KW-0548">Nucleotidyltransferase</keyword>
<evidence type="ECO:0000313" key="9">
    <source>
        <dbReference type="EMBL" id="SHL33198.1"/>
    </source>
</evidence>
<evidence type="ECO:0000256" key="5">
    <source>
        <dbReference type="ARBA" id="ARBA00034531"/>
    </source>
</evidence>
<dbReference type="Proteomes" id="UP000183947">
    <property type="component" value="Unassembled WGS sequence"/>
</dbReference>
<name>A0A1M6ZRS3_9BACT</name>
<dbReference type="GO" id="GO:0070733">
    <property type="term" value="F:AMPylase activity"/>
    <property type="evidence" value="ECO:0007669"/>
    <property type="project" value="UniProtKB-EC"/>
</dbReference>
<accession>A0A1M6ZRS3</accession>
<evidence type="ECO:0000256" key="1">
    <source>
        <dbReference type="ARBA" id="ARBA00022679"/>
    </source>
</evidence>
<dbReference type="Gene3D" id="1.10.3290.10">
    <property type="entry name" value="Fido-like domain"/>
    <property type="match status" value="1"/>
</dbReference>
<dbReference type="STRING" id="1121959.SAMN02746009_02557"/>
<gene>
    <name evidence="9" type="ORF">SAMN02746009_02557</name>
</gene>
<feature type="domain" description="Fido" evidence="8">
    <location>
        <begin position="53"/>
        <end position="214"/>
    </location>
</feature>
<evidence type="ECO:0000256" key="6">
    <source>
        <dbReference type="ARBA" id="ARBA00047939"/>
    </source>
</evidence>
<evidence type="ECO:0000256" key="7">
    <source>
        <dbReference type="ARBA" id="ARBA00048696"/>
    </source>
</evidence>
<dbReference type="EMBL" id="FRAS01000013">
    <property type="protein sequence ID" value="SHL33198.1"/>
    <property type="molecule type" value="Genomic_DNA"/>
</dbReference>
<keyword evidence="4" id="KW-0067">ATP-binding</keyword>
<evidence type="ECO:0000256" key="2">
    <source>
        <dbReference type="ARBA" id="ARBA00022695"/>
    </source>
</evidence>
<sequence>MAIQDGFYDSTHQVIYNRLGITNQDQLREAEGALSIPALLRIVVGAVDLPGQFDAAHLKRIHRELFQDVYQWAGQTRAQGPDGPFQGQKPAYVLNPRGDTMRYAPYQQLDQRLDAIGAQLQLENYLRGLAPEQFARRAAYYFDQYNHAHAFREGNGRTIQSVMTLLGRQAGYQVELSPAAAAQLNNARDLAIIRPYGPAQLDKNLEPLALLLRTATTPLAGAQAVQLRDVSQARTLAGPTPDMQRMEAQRVMQNSAYVIGEALRDIDRGDTTRGNQLLQQMTLVLHEPTTAGQHSHGIQQAALEVSKHPVLRHEAPLMQQAIALAQSVQQLVQLEQLTQANSHKPTIQVAPKRRAPKL</sequence>
<dbReference type="SUPFAM" id="SSF140931">
    <property type="entry name" value="Fic-like"/>
    <property type="match status" value="1"/>
</dbReference>
<dbReference type="RefSeq" id="WP_073285522.1">
    <property type="nucleotide sequence ID" value="NZ_FRAS01000013.1"/>
</dbReference>
<dbReference type="GO" id="GO:0051302">
    <property type="term" value="P:regulation of cell division"/>
    <property type="evidence" value="ECO:0007669"/>
    <property type="project" value="TreeGrafter"/>
</dbReference>
<dbReference type="PROSITE" id="PS51459">
    <property type="entry name" value="FIDO"/>
    <property type="match status" value="1"/>
</dbReference>
<evidence type="ECO:0000256" key="3">
    <source>
        <dbReference type="ARBA" id="ARBA00022741"/>
    </source>
</evidence>
<protein>
    <recommendedName>
        <fullName evidence="5">protein adenylyltransferase</fullName>
        <ecNumber evidence="5">2.7.7.108</ecNumber>
    </recommendedName>
</protein>
<evidence type="ECO:0000313" key="10">
    <source>
        <dbReference type="Proteomes" id="UP000183947"/>
    </source>
</evidence>
<proteinExistence type="predicted"/>
<dbReference type="InterPro" id="IPR036597">
    <property type="entry name" value="Fido-like_dom_sf"/>
</dbReference>
<keyword evidence="1" id="KW-0808">Transferase</keyword>
<dbReference type="PANTHER" id="PTHR39560">
    <property type="entry name" value="PROTEIN ADENYLYLTRANSFERASE FIC-RELATED"/>
    <property type="match status" value="1"/>
</dbReference>
<keyword evidence="10" id="KW-1185">Reference proteome</keyword>
<keyword evidence="3" id="KW-0547">Nucleotide-binding</keyword>
<dbReference type="InterPro" id="IPR003812">
    <property type="entry name" value="Fido"/>
</dbReference>
<dbReference type="PANTHER" id="PTHR39560:SF1">
    <property type="entry name" value="PROTEIN ADENYLYLTRANSFERASE FIC-RELATED"/>
    <property type="match status" value="1"/>
</dbReference>
<evidence type="ECO:0000259" key="8">
    <source>
        <dbReference type="PROSITE" id="PS51459"/>
    </source>
</evidence>